<evidence type="ECO:0000313" key="2">
    <source>
        <dbReference type="EMBL" id="KAK3315167.1"/>
    </source>
</evidence>
<evidence type="ECO:0000313" key="3">
    <source>
        <dbReference type="Proteomes" id="UP001283341"/>
    </source>
</evidence>
<keyword evidence="1" id="KW-0732">Signal</keyword>
<feature type="chain" id="PRO_5041996137" evidence="1">
    <location>
        <begin position="21"/>
        <end position="123"/>
    </location>
</feature>
<feature type="signal peptide" evidence="1">
    <location>
        <begin position="1"/>
        <end position="20"/>
    </location>
</feature>
<reference evidence="2" key="1">
    <citation type="journal article" date="2023" name="Mol. Phylogenet. Evol.">
        <title>Genome-scale phylogeny and comparative genomics of the fungal order Sordariales.</title>
        <authorList>
            <person name="Hensen N."/>
            <person name="Bonometti L."/>
            <person name="Westerberg I."/>
            <person name="Brannstrom I.O."/>
            <person name="Guillou S."/>
            <person name="Cros-Aarteil S."/>
            <person name="Calhoun S."/>
            <person name="Haridas S."/>
            <person name="Kuo A."/>
            <person name="Mondo S."/>
            <person name="Pangilinan J."/>
            <person name="Riley R."/>
            <person name="LaButti K."/>
            <person name="Andreopoulos B."/>
            <person name="Lipzen A."/>
            <person name="Chen C."/>
            <person name="Yan M."/>
            <person name="Daum C."/>
            <person name="Ng V."/>
            <person name="Clum A."/>
            <person name="Steindorff A."/>
            <person name="Ohm R.A."/>
            <person name="Martin F."/>
            <person name="Silar P."/>
            <person name="Natvig D.O."/>
            <person name="Lalanne C."/>
            <person name="Gautier V."/>
            <person name="Ament-Velasquez S.L."/>
            <person name="Kruys A."/>
            <person name="Hutchinson M.I."/>
            <person name="Powell A.J."/>
            <person name="Barry K."/>
            <person name="Miller A.N."/>
            <person name="Grigoriev I.V."/>
            <person name="Debuchy R."/>
            <person name="Gladieux P."/>
            <person name="Hiltunen Thoren M."/>
            <person name="Johannesson H."/>
        </authorList>
    </citation>
    <scope>NUCLEOTIDE SEQUENCE</scope>
    <source>
        <strain evidence="2">CBS 118394</strain>
    </source>
</reference>
<name>A0AAE0M118_9PEZI</name>
<gene>
    <name evidence="2" type="ORF">B0H66DRAFT_606070</name>
</gene>
<dbReference type="EMBL" id="JAUEDM010000006">
    <property type="protein sequence ID" value="KAK3315167.1"/>
    <property type="molecule type" value="Genomic_DNA"/>
</dbReference>
<organism evidence="2 3">
    <name type="scientific">Apodospora peruviana</name>
    <dbReference type="NCBI Taxonomy" id="516989"/>
    <lineage>
        <taxon>Eukaryota</taxon>
        <taxon>Fungi</taxon>
        <taxon>Dikarya</taxon>
        <taxon>Ascomycota</taxon>
        <taxon>Pezizomycotina</taxon>
        <taxon>Sordariomycetes</taxon>
        <taxon>Sordariomycetidae</taxon>
        <taxon>Sordariales</taxon>
        <taxon>Lasiosphaeriaceae</taxon>
        <taxon>Apodospora</taxon>
    </lineage>
</organism>
<evidence type="ECO:0000256" key="1">
    <source>
        <dbReference type="SAM" id="SignalP"/>
    </source>
</evidence>
<reference evidence="2" key="2">
    <citation type="submission" date="2023-06" db="EMBL/GenBank/DDBJ databases">
        <authorList>
            <consortium name="Lawrence Berkeley National Laboratory"/>
            <person name="Haridas S."/>
            <person name="Hensen N."/>
            <person name="Bonometti L."/>
            <person name="Westerberg I."/>
            <person name="Brannstrom I.O."/>
            <person name="Guillou S."/>
            <person name="Cros-Aarteil S."/>
            <person name="Calhoun S."/>
            <person name="Kuo A."/>
            <person name="Mondo S."/>
            <person name="Pangilinan J."/>
            <person name="Riley R."/>
            <person name="Labutti K."/>
            <person name="Andreopoulos B."/>
            <person name="Lipzen A."/>
            <person name="Chen C."/>
            <person name="Yanf M."/>
            <person name="Daum C."/>
            <person name="Ng V."/>
            <person name="Clum A."/>
            <person name="Steindorff A."/>
            <person name="Ohm R."/>
            <person name="Martin F."/>
            <person name="Silar P."/>
            <person name="Natvig D."/>
            <person name="Lalanne C."/>
            <person name="Gautier V."/>
            <person name="Ament-Velasquez S.L."/>
            <person name="Kruys A."/>
            <person name="Hutchinson M.I."/>
            <person name="Powell A.J."/>
            <person name="Barry K."/>
            <person name="Miller A.N."/>
            <person name="Grigoriev I.V."/>
            <person name="Debuchy R."/>
            <person name="Gladieux P."/>
            <person name="Thoren M.H."/>
            <person name="Johannesson H."/>
        </authorList>
    </citation>
    <scope>NUCLEOTIDE SEQUENCE</scope>
    <source>
        <strain evidence="2">CBS 118394</strain>
    </source>
</reference>
<accession>A0AAE0M118</accession>
<sequence length="123" mass="14024">MHFFKLVSIIVAGVTVSVQATPISDTTNFLCPDQEANISADDTNQKRQQSLSFTVWIWQPNCGGQSYTWTGPVLSRCYSYRDPGGYGQDILVLEIQSRELHRQVLHAVVRVWRESERLAYFQA</sequence>
<keyword evidence="3" id="KW-1185">Reference proteome</keyword>
<protein>
    <submittedName>
        <fullName evidence="2">Uncharacterized protein</fullName>
    </submittedName>
</protein>
<comment type="caution">
    <text evidence="2">The sequence shown here is derived from an EMBL/GenBank/DDBJ whole genome shotgun (WGS) entry which is preliminary data.</text>
</comment>
<dbReference type="Proteomes" id="UP001283341">
    <property type="component" value="Unassembled WGS sequence"/>
</dbReference>
<dbReference type="AlphaFoldDB" id="A0AAE0M118"/>
<proteinExistence type="predicted"/>